<accession>A0A0C2YIE8</accession>
<sequence length="74" mass="8329">MIFLERAKYYSTRNVRRRSCVIPSVAAGQSNSLSTQQKIPLVRACTHTDRSVREVAARGIYPKSKRSTPSKFGN</sequence>
<dbReference type="Proteomes" id="UP000053424">
    <property type="component" value="Unassembled WGS sequence"/>
</dbReference>
<dbReference type="HOGENOM" id="CLU_2688089_0_0_1"/>
<dbReference type="AlphaFoldDB" id="A0A0C2YIE8"/>
<proteinExistence type="predicted"/>
<protein>
    <submittedName>
        <fullName evidence="1">Uncharacterized protein</fullName>
    </submittedName>
</protein>
<dbReference type="EMBL" id="KN831768">
    <property type="protein sequence ID" value="KIM49533.1"/>
    <property type="molecule type" value="Genomic_DNA"/>
</dbReference>
<gene>
    <name evidence="1" type="ORF">M413DRAFT_110648</name>
</gene>
<name>A0A0C2YIE8_HEBCY</name>
<evidence type="ECO:0000313" key="1">
    <source>
        <dbReference type="EMBL" id="KIM49533.1"/>
    </source>
</evidence>
<reference evidence="2" key="2">
    <citation type="submission" date="2015-01" db="EMBL/GenBank/DDBJ databases">
        <title>Evolutionary Origins and Diversification of the Mycorrhizal Mutualists.</title>
        <authorList>
            <consortium name="DOE Joint Genome Institute"/>
            <consortium name="Mycorrhizal Genomics Consortium"/>
            <person name="Kohler A."/>
            <person name="Kuo A."/>
            <person name="Nagy L.G."/>
            <person name="Floudas D."/>
            <person name="Copeland A."/>
            <person name="Barry K.W."/>
            <person name="Cichocki N."/>
            <person name="Veneault-Fourrey C."/>
            <person name="LaButti K."/>
            <person name="Lindquist E.A."/>
            <person name="Lipzen A."/>
            <person name="Lundell T."/>
            <person name="Morin E."/>
            <person name="Murat C."/>
            <person name="Riley R."/>
            <person name="Ohm R."/>
            <person name="Sun H."/>
            <person name="Tunlid A."/>
            <person name="Henrissat B."/>
            <person name="Grigoriev I.V."/>
            <person name="Hibbett D.S."/>
            <person name="Martin F."/>
        </authorList>
    </citation>
    <scope>NUCLEOTIDE SEQUENCE [LARGE SCALE GENOMIC DNA]</scope>
    <source>
        <strain evidence="2">h7</strain>
    </source>
</reference>
<evidence type="ECO:0000313" key="2">
    <source>
        <dbReference type="Proteomes" id="UP000053424"/>
    </source>
</evidence>
<keyword evidence="2" id="KW-1185">Reference proteome</keyword>
<organism evidence="1 2">
    <name type="scientific">Hebeloma cylindrosporum</name>
    <dbReference type="NCBI Taxonomy" id="76867"/>
    <lineage>
        <taxon>Eukaryota</taxon>
        <taxon>Fungi</taxon>
        <taxon>Dikarya</taxon>
        <taxon>Basidiomycota</taxon>
        <taxon>Agaricomycotina</taxon>
        <taxon>Agaricomycetes</taxon>
        <taxon>Agaricomycetidae</taxon>
        <taxon>Agaricales</taxon>
        <taxon>Agaricineae</taxon>
        <taxon>Hymenogastraceae</taxon>
        <taxon>Hebeloma</taxon>
    </lineage>
</organism>
<reference evidence="1 2" key="1">
    <citation type="submission" date="2014-04" db="EMBL/GenBank/DDBJ databases">
        <authorList>
            <consortium name="DOE Joint Genome Institute"/>
            <person name="Kuo A."/>
            <person name="Gay G."/>
            <person name="Dore J."/>
            <person name="Kohler A."/>
            <person name="Nagy L.G."/>
            <person name="Floudas D."/>
            <person name="Copeland A."/>
            <person name="Barry K.W."/>
            <person name="Cichocki N."/>
            <person name="Veneault-Fourrey C."/>
            <person name="LaButti K."/>
            <person name="Lindquist E.A."/>
            <person name="Lipzen A."/>
            <person name="Lundell T."/>
            <person name="Morin E."/>
            <person name="Murat C."/>
            <person name="Sun H."/>
            <person name="Tunlid A."/>
            <person name="Henrissat B."/>
            <person name="Grigoriev I.V."/>
            <person name="Hibbett D.S."/>
            <person name="Martin F."/>
            <person name="Nordberg H.P."/>
            <person name="Cantor M.N."/>
            <person name="Hua S.X."/>
        </authorList>
    </citation>
    <scope>NUCLEOTIDE SEQUENCE [LARGE SCALE GENOMIC DNA]</scope>
    <source>
        <strain evidence="2">h7</strain>
    </source>
</reference>